<dbReference type="SMART" id="SM00268">
    <property type="entry name" value="ACTIN"/>
    <property type="match status" value="1"/>
</dbReference>
<dbReference type="PANTHER" id="PTHR11937">
    <property type="entry name" value="ACTIN"/>
    <property type="match status" value="1"/>
</dbReference>
<evidence type="ECO:0000256" key="1">
    <source>
        <dbReference type="RuleBase" id="RU000487"/>
    </source>
</evidence>
<organism evidence="2 3">
    <name type="scientific">Tritrichomonas musculus</name>
    <dbReference type="NCBI Taxonomy" id="1915356"/>
    <lineage>
        <taxon>Eukaryota</taxon>
        <taxon>Metamonada</taxon>
        <taxon>Parabasalia</taxon>
        <taxon>Tritrichomonadida</taxon>
        <taxon>Tritrichomonadidae</taxon>
        <taxon>Tritrichomonas</taxon>
    </lineage>
</organism>
<dbReference type="Gene3D" id="3.90.640.10">
    <property type="entry name" value="Actin, Chain A, domain 4"/>
    <property type="match status" value="1"/>
</dbReference>
<accession>A0ABR2KQN8</accession>
<keyword evidence="3" id="KW-1185">Reference proteome</keyword>
<evidence type="ECO:0008006" key="4">
    <source>
        <dbReference type="Google" id="ProtNLM"/>
    </source>
</evidence>
<comment type="caution">
    <text evidence="2">The sequence shown here is derived from an EMBL/GenBank/DDBJ whole genome shotgun (WGS) entry which is preliminary data.</text>
</comment>
<dbReference type="InterPro" id="IPR043129">
    <property type="entry name" value="ATPase_NBD"/>
</dbReference>
<dbReference type="Proteomes" id="UP001470230">
    <property type="component" value="Unassembled WGS sequence"/>
</dbReference>
<evidence type="ECO:0000313" key="2">
    <source>
        <dbReference type="EMBL" id="KAK8893374.1"/>
    </source>
</evidence>
<dbReference type="Gene3D" id="3.30.420.40">
    <property type="match status" value="2"/>
</dbReference>
<dbReference type="EMBL" id="JAPFFF010000003">
    <property type="protein sequence ID" value="KAK8893374.1"/>
    <property type="molecule type" value="Genomic_DNA"/>
</dbReference>
<protein>
    <recommendedName>
        <fullName evidence="4">Actin</fullName>
    </recommendedName>
</protein>
<dbReference type="InterPro" id="IPR004000">
    <property type="entry name" value="Actin"/>
</dbReference>
<gene>
    <name evidence="2" type="ORF">M9Y10_021791</name>
</gene>
<reference evidence="2 3" key="1">
    <citation type="submission" date="2024-04" db="EMBL/GenBank/DDBJ databases">
        <title>Tritrichomonas musculus Genome.</title>
        <authorList>
            <person name="Alves-Ferreira E."/>
            <person name="Grigg M."/>
            <person name="Lorenzi H."/>
            <person name="Galac M."/>
        </authorList>
    </citation>
    <scope>NUCLEOTIDE SEQUENCE [LARGE SCALE GENOMIC DNA]</scope>
    <source>
        <strain evidence="2 3">EAF2021</strain>
    </source>
</reference>
<dbReference type="PRINTS" id="PR00190">
    <property type="entry name" value="ACTIN"/>
</dbReference>
<evidence type="ECO:0000313" key="3">
    <source>
        <dbReference type="Proteomes" id="UP001470230"/>
    </source>
</evidence>
<dbReference type="SUPFAM" id="SSF53067">
    <property type="entry name" value="Actin-like ATPase domain"/>
    <property type="match status" value="2"/>
</dbReference>
<name>A0ABR2KQN8_9EUKA</name>
<proteinExistence type="inferred from homology"/>
<comment type="similarity">
    <text evidence="1">Belongs to the actin family.</text>
</comment>
<sequence length="380" mass="42788">MSEENIPIVIDNGSGFTKAGFAGEESPRSVFPSIVGHPNYVASIIGAKNKDSYVGDEAVAKSGTLNLKYPIEHGIIANWEDIETIWHHTFYNELRTDPAEHTVLLTEKPMNTDKNREKMIQIMFETFNVPGFYLEMQEVLSLYSTKRPTGVVVESGESMTDVVAIKDGHPIKQSIITIPLGGCDVTVWLNKILGDILMKLDRWKTTVNCYSCNDIKEKCAYVALDYDKELFESKSSHKLDKIYKYPNNGEQITLNDESFRAPEIMFKPHMNGFEFDGVDTCVFNSINKCDKEIQKDLYSNIITSGGNTLFPGFQERLELEIKKVAPEGINVQVTRAEAKYPVWRGGSLLASSSSFPSNVILQDMYNDVGPEIINRKRNEI</sequence>
<dbReference type="Pfam" id="PF00022">
    <property type="entry name" value="Actin"/>
    <property type="match status" value="1"/>
</dbReference>